<proteinExistence type="inferred from homology"/>
<comment type="similarity">
    <text evidence="2">Belongs to the Smp family.</text>
</comment>
<keyword evidence="5 8" id="KW-1133">Transmembrane helix</keyword>
<feature type="region of interest" description="Disordered" evidence="7">
    <location>
        <begin position="201"/>
        <end position="234"/>
    </location>
</feature>
<keyword evidence="6 8" id="KW-0472">Membrane</keyword>
<evidence type="ECO:0000256" key="1">
    <source>
        <dbReference type="ARBA" id="ARBA00004236"/>
    </source>
</evidence>
<keyword evidence="10" id="KW-1185">Reference proteome</keyword>
<keyword evidence="4 8" id="KW-0812">Transmembrane</keyword>
<organism evidence="9 10">
    <name type="scientific">Candidatus Sodalis endolongispinus</name>
    <dbReference type="NCBI Taxonomy" id="2812662"/>
    <lineage>
        <taxon>Bacteria</taxon>
        <taxon>Pseudomonadati</taxon>
        <taxon>Pseudomonadota</taxon>
        <taxon>Gammaproteobacteria</taxon>
        <taxon>Enterobacterales</taxon>
        <taxon>Bruguierivoracaceae</taxon>
        <taxon>Sodalis</taxon>
    </lineage>
</organism>
<accession>A0ABS5YBP2</accession>
<feature type="transmembrane region" description="Helical" evidence="8">
    <location>
        <begin position="164"/>
        <end position="184"/>
    </location>
</feature>
<evidence type="ECO:0000256" key="8">
    <source>
        <dbReference type="SAM" id="Phobius"/>
    </source>
</evidence>
<dbReference type="EMBL" id="JAFJYC010000001">
    <property type="protein sequence ID" value="MBT9432443.1"/>
    <property type="molecule type" value="Genomic_DNA"/>
</dbReference>
<evidence type="ECO:0000256" key="2">
    <source>
        <dbReference type="ARBA" id="ARBA00005362"/>
    </source>
</evidence>
<dbReference type="RefSeq" id="WP_215669590.1">
    <property type="nucleotide sequence ID" value="NZ_JAFJYC010000001.1"/>
</dbReference>
<evidence type="ECO:0000256" key="4">
    <source>
        <dbReference type="ARBA" id="ARBA00022692"/>
    </source>
</evidence>
<evidence type="ECO:0000313" key="9">
    <source>
        <dbReference type="EMBL" id="MBT9432443.1"/>
    </source>
</evidence>
<name>A0ABS5YBP2_9GAMM</name>
<evidence type="ECO:0000256" key="5">
    <source>
        <dbReference type="ARBA" id="ARBA00022989"/>
    </source>
</evidence>
<evidence type="ECO:0000313" key="10">
    <source>
        <dbReference type="Proteomes" id="UP000811282"/>
    </source>
</evidence>
<evidence type="ECO:0000256" key="6">
    <source>
        <dbReference type="ARBA" id="ARBA00023136"/>
    </source>
</evidence>
<sequence>MARARFSFRLHRTVIVLICVALLVALMQGATYFSLSHQMARSAQVEELADTLVRQVTGELAPLMAGRDDESAPIKGVLDRLTRNSRILDASVYNMDGSLVARSGENISVRDRLAIGNQRADSFFNHQLVRTIEDDKGPSGFVRLTLDTHVLEIEAKQVDNTTNLLRLMMLLALAIGIILARTLLQNRRCLWQQSPYLLTASTPLAERPEEEDAAARPADDTQPHAKDAKPPDAP</sequence>
<comment type="subcellular location">
    <subcellularLocation>
        <location evidence="1">Cell membrane</location>
    </subcellularLocation>
</comment>
<gene>
    <name evidence="9" type="ORF">JZM24_10450</name>
</gene>
<evidence type="ECO:0000256" key="7">
    <source>
        <dbReference type="SAM" id="MobiDB-lite"/>
    </source>
</evidence>
<reference evidence="9 10" key="1">
    <citation type="journal article" date="2021" name="Genome Biol. Evol.">
        <title>The evolution of interdependence in a four-way mealybug symbiosis.</title>
        <authorList>
            <person name="Garber A.I."/>
            <person name="Kupper M."/>
            <person name="Laetsch D.R."/>
            <person name="Weldon S.R."/>
            <person name="Ladinsky M.S."/>
            <person name="Bjorkman P.J."/>
            <person name="McCutcheon J.P."/>
        </authorList>
    </citation>
    <scope>NUCLEOTIDE SEQUENCE [LARGE SCALE GENOMIC DNA]</scope>
    <source>
        <strain evidence="9">SOD</strain>
    </source>
</reference>
<evidence type="ECO:0000256" key="3">
    <source>
        <dbReference type="ARBA" id="ARBA00022475"/>
    </source>
</evidence>
<dbReference type="InterPro" id="IPR019305">
    <property type="entry name" value="Uncharacterised_Smp"/>
</dbReference>
<comment type="caution">
    <text evidence="9">The sequence shown here is derived from an EMBL/GenBank/DDBJ whole genome shotgun (WGS) entry which is preliminary data.</text>
</comment>
<dbReference type="NCBIfam" id="NF008419">
    <property type="entry name" value="PRK11246.1"/>
    <property type="match status" value="1"/>
</dbReference>
<protein>
    <submittedName>
        <fullName evidence="9">YtjB family periplasmic protein</fullName>
    </submittedName>
</protein>
<feature type="compositionally biased region" description="Basic and acidic residues" evidence="7">
    <location>
        <begin position="213"/>
        <end position="234"/>
    </location>
</feature>
<keyword evidence="3" id="KW-1003">Cell membrane</keyword>
<dbReference type="Proteomes" id="UP000811282">
    <property type="component" value="Unassembled WGS sequence"/>
</dbReference>
<dbReference type="Pfam" id="PF10144">
    <property type="entry name" value="SMP_2"/>
    <property type="match status" value="1"/>
</dbReference>